<comment type="caution">
    <text evidence="1">The sequence shown here is derived from an EMBL/GenBank/DDBJ whole genome shotgun (WGS) entry which is preliminary data.</text>
</comment>
<organism evidence="1 2">
    <name type="scientific">Gossypium davidsonii</name>
    <name type="common">Davidson's cotton</name>
    <name type="synonym">Gossypium klotzschianum subsp. davidsonii</name>
    <dbReference type="NCBI Taxonomy" id="34287"/>
    <lineage>
        <taxon>Eukaryota</taxon>
        <taxon>Viridiplantae</taxon>
        <taxon>Streptophyta</taxon>
        <taxon>Embryophyta</taxon>
        <taxon>Tracheophyta</taxon>
        <taxon>Spermatophyta</taxon>
        <taxon>Magnoliopsida</taxon>
        <taxon>eudicotyledons</taxon>
        <taxon>Gunneridae</taxon>
        <taxon>Pentapetalae</taxon>
        <taxon>rosids</taxon>
        <taxon>malvids</taxon>
        <taxon>Malvales</taxon>
        <taxon>Malvaceae</taxon>
        <taxon>Malvoideae</taxon>
        <taxon>Gossypium</taxon>
    </lineage>
</organism>
<dbReference type="AlphaFoldDB" id="A0A7J8T314"/>
<protein>
    <submittedName>
        <fullName evidence="1">Uncharacterized protein</fullName>
    </submittedName>
</protein>
<evidence type="ECO:0000313" key="2">
    <source>
        <dbReference type="Proteomes" id="UP000593561"/>
    </source>
</evidence>
<reference evidence="1 2" key="1">
    <citation type="journal article" date="2019" name="Genome Biol. Evol.">
        <title>Insights into the evolution of the New World diploid cottons (Gossypium, subgenus Houzingenia) based on genome sequencing.</title>
        <authorList>
            <person name="Grover C.E."/>
            <person name="Arick M.A. 2nd"/>
            <person name="Thrash A."/>
            <person name="Conover J.L."/>
            <person name="Sanders W.S."/>
            <person name="Peterson D.G."/>
            <person name="Frelichowski J.E."/>
            <person name="Scheffler J.A."/>
            <person name="Scheffler B.E."/>
            <person name="Wendel J.F."/>
        </authorList>
    </citation>
    <scope>NUCLEOTIDE SEQUENCE [LARGE SCALE GENOMIC DNA]</scope>
    <source>
        <strain evidence="1">27</strain>
        <tissue evidence="1">Leaf</tissue>
    </source>
</reference>
<gene>
    <name evidence="1" type="ORF">Godav_001426</name>
</gene>
<sequence length="25" mass="2992">MLFFTWFDPPLMPRSQIVLLGLLKK</sequence>
<dbReference type="EMBL" id="JABFAC010000013">
    <property type="protein sequence ID" value="MBA0632744.1"/>
    <property type="molecule type" value="Genomic_DNA"/>
</dbReference>
<proteinExistence type="predicted"/>
<keyword evidence="2" id="KW-1185">Reference proteome</keyword>
<accession>A0A7J8T314</accession>
<feature type="non-terminal residue" evidence="1">
    <location>
        <position position="25"/>
    </location>
</feature>
<name>A0A7J8T314_GOSDV</name>
<dbReference type="Proteomes" id="UP000593561">
    <property type="component" value="Unassembled WGS sequence"/>
</dbReference>
<evidence type="ECO:0000313" key="1">
    <source>
        <dbReference type="EMBL" id="MBA0632744.1"/>
    </source>
</evidence>